<feature type="non-terminal residue" evidence="2">
    <location>
        <position position="244"/>
    </location>
</feature>
<evidence type="ECO:0000313" key="2">
    <source>
        <dbReference type="EMBL" id="OPL33297.1"/>
    </source>
</evidence>
<gene>
    <name evidence="2" type="ORF">AM593_06723</name>
</gene>
<name>A0A3L5TUS3_MYTGA</name>
<dbReference type="AlphaFoldDB" id="A0A3L5TUS3"/>
<evidence type="ECO:0000256" key="1">
    <source>
        <dbReference type="SAM" id="MobiDB-lite"/>
    </source>
</evidence>
<comment type="caution">
    <text evidence="2">The sequence shown here is derived from an EMBL/GenBank/DDBJ whole genome shotgun (WGS) entry which is preliminary data.</text>
</comment>
<evidence type="ECO:0000313" key="3">
    <source>
        <dbReference type="Proteomes" id="UP000266721"/>
    </source>
</evidence>
<protein>
    <submittedName>
        <fullName evidence="2">Uncharacterized protein</fullName>
    </submittedName>
</protein>
<dbReference type="Proteomes" id="UP000266721">
    <property type="component" value="Unassembled WGS sequence"/>
</dbReference>
<feature type="region of interest" description="Disordered" evidence="1">
    <location>
        <begin position="219"/>
        <end position="244"/>
    </location>
</feature>
<accession>A0A3L5TUS3</accession>
<sequence>MLVSHDIHYHTDNGEYLLPTFLDMTGFEDENTPLNKELLRIVFCGKLGEKEELNEVRKFGELYGVNAVKEKYFGENYFGIYKKDSRSSNPIWKFLDFSVILNREEYLRVNRIIVVCSANPDQPLPESLFEAVSDITNRERDITLYGVLTQSDKYKSRDQKVLKREREFMRALGIPKNRFARIKNYCPDIDPNMTYEDTIIPSLDVPVLRLMRQVLTAEPTDQDYTHRRTKNGKYVPNLSKSPVP</sequence>
<reference evidence="2 3" key="1">
    <citation type="journal article" date="2016" name="PLoS ONE">
        <title>A First Insight into the Genome of the Filter-Feeder Mussel Mytilus galloprovincialis.</title>
        <authorList>
            <person name="Murgarella M."/>
            <person name="Puiu D."/>
            <person name="Novoa B."/>
            <person name="Figueras A."/>
            <person name="Posada D."/>
            <person name="Canchaya C."/>
        </authorList>
    </citation>
    <scope>NUCLEOTIDE SEQUENCE [LARGE SCALE GENOMIC DNA]</scope>
    <source>
        <tissue evidence="2">Muscle</tissue>
    </source>
</reference>
<keyword evidence="3" id="KW-1185">Reference proteome</keyword>
<dbReference type="EMBL" id="KV583794">
    <property type="protein sequence ID" value="OPL33297.1"/>
    <property type="molecule type" value="Genomic_DNA"/>
</dbReference>
<organism evidence="2 3">
    <name type="scientific">Mytilus galloprovincialis</name>
    <name type="common">Mediterranean mussel</name>
    <dbReference type="NCBI Taxonomy" id="29158"/>
    <lineage>
        <taxon>Eukaryota</taxon>
        <taxon>Metazoa</taxon>
        <taxon>Spiralia</taxon>
        <taxon>Lophotrochozoa</taxon>
        <taxon>Mollusca</taxon>
        <taxon>Bivalvia</taxon>
        <taxon>Autobranchia</taxon>
        <taxon>Pteriomorphia</taxon>
        <taxon>Mytilida</taxon>
        <taxon>Mytiloidea</taxon>
        <taxon>Mytilidae</taxon>
        <taxon>Mytilinae</taxon>
        <taxon>Mytilus</taxon>
    </lineage>
</organism>
<proteinExistence type="predicted"/>
<feature type="non-terminal residue" evidence="2">
    <location>
        <position position="1"/>
    </location>
</feature>